<reference evidence="2" key="1">
    <citation type="journal article" date="2013" name="Nature">
        <title>Draft genome of the wheat A-genome progenitor Triticum urartu.</title>
        <authorList>
            <person name="Ling H.Q."/>
            <person name="Zhao S."/>
            <person name="Liu D."/>
            <person name="Wang J."/>
            <person name="Sun H."/>
            <person name="Zhang C."/>
            <person name="Fan H."/>
            <person name="Li D."/>
            <person name="Dong L."/>
            <person name="Tao Y."/>
            <person name="Gao C."/>
            <person name="Wu H."/>
            <person name="Li Y."/>
            <person name="Cui Y."/>
            <person name="Guo X."/>
            <person name="Zheng S."/>
            <person name="Wang B."/>
            <person name="Yu K."/>
            <person name="Liang Q."/>
            <person name="Yang W."/>
            <person name="Lou X."/>
            <person name="Chen J."/>
            <person name="Feng M."/>
            <person name="Jian J."/>
            <person name="Zhang X."/>
            <person name="Luo G."/>
            <person name="Jiang Y."/>
            <person name="Liu J."/>
            <person name="Wang Z."/>
            <person name="Sha Y."/>
            <person name="Zhang B."/>
            <person name="Wu H."/>
            <person name="Tang D."/>
            <person name="Shen Q."/>
            <person name="Xue P."/>
            <person name="Zou S."/>
            <person name="Wang X."/>
            <person name="Liu X."/>
            <person name="Wang F."/>
            <person name="Yang Y."/>
            <person name="An X."/>
            <person name="Dong Z."/>
            <person name="Zhang K."/>
            <person name="Zhang X."/>
            <person name="Luo M.C."/>
            <person name="Dvorak J."/>
            <person name="Tong Y."/>
            <person name="Wang J."/>
            <person name="Yang H."/>
            <person name="Li Z."/>
            <person name="Wang D."/>
            <person name="Zhang A."/>
            <person name="Wang J."/>
        </authorList>
    </citation>
    <scope>NUCLEOTIDE SEQUENCE</scope>
    <source>
        <strain evidence="2">cv. G1812</strain>
    </source>
</reference>
<reference evidence="1" key="3">
    <citation type="submission" date="2022-06" db="UniProtKB">
        <authorList>
            <consortium name="EnsemblPlants"/>
        </authorList>
    </citation>
    <scope>IDENTIFICATION</scope>
</reference>
<reference evidence="1" key="2">
    <citation type="submission" date="2018-03" db="EMBL/GenBank/DDBJ databases">
        <title>The Triticum urartu genome reveals the dynamic nature of wheat genome evolution.</title>
        <authorList>
            <person name="Ling H."/>
            <person name="Ma B."/>
            <person name="Shi X."/>
            <person name="Liu H."/>
            <person name="Dong L."/>
            <person name="Sun H."/>
            <person name="Cao Y."/>
            <person name="Gao Q."/>
            <person name="Zheng S."/>
            <person name="Li Y."/>
            <person name="Yu Y."/>
            <person name="Du H."/>
            <person name="Qi M."/>
            <person name="Li Y."/>
            <person name="Yu H."/>
            <person name="Cui Y."/>
            <person name="Wang N."/>
            <person name="Chen C."/>
            <person name="Wu H."/>
            <person name="Zhao Y."/>
            <person name="Zhang J."/>
            <person name="Li Y."/>
            <person name="Zhou W."/>
            <person name="Zhang B."/>
            <person name="Hu W."/>
            <person name="Eijk M."/>
            <person name="Tang J."/>
            <person name="Witsenboer H."/>
            <person name="Zhao S."/>
            <person name="Li Z."/>
            <person name="Zhang A."/>
            <person name="Wang D."/>
            <person name="Liang C."/>
        </authorList>
    </citation>
    <scope>NUCLEOTIDE SEQUENCE [LARGE SCALE GENOMIC DNA]</scope>
    <source>
        <strain evidence="1">cv. G1812</strain>
    </source>
</reference>
<organism evidence="1 2">
    <name type="scientific">Triticum urartu</name>
    <name type="common">Red wild einkorn</name>
    <name type="synonym">Crithodium urartu</name>
    <dbReference type="NCBI Taxonomy" id="4572"/>
    <lineage>
        <taxon>Eukaryota</taxon>
        <taxon>Viridiplantae</taxon>
        <taxon>Streptophyta</taxon>
        <taxon>Embryophyta</taxon>
        <taxon>Tracheophyta</taxon>
        <taxon>Spermatophyta</taxon>
        <taxon>Magnoliopsida</taxon>
        <taxon>Liliopsida</taxon>
        <taxon>Poales</taxon>
        <taxon>Poaceae</taxon>
        <taxon>BOP clade</taxon>
        <taxon>Pooideae</taxon>
        <taxon>Triticodae</taxon>
        <taxon>Triticeae</taxon>
        <taxon>Triticinae</taxon>
        <taxon>Triticum</taxon>
    </lineage>
</organism>
<dbReference type="Proteomes" id="UP000015106">
    <property type="component" value="Chromosome 4"/>
</dbReference>
<dbReference type="Gramene" id="TuG1812G0400002416.01.T04">
    <property type="protein sequence ID" value="TuG1812G0400002416.01.T04.cds249593"/>
    <property type="gene ID" value="TuG1812G0400002416.01"/>
</dbReference>
<dbReference type="AlphaFoldDB" id="A0A8R7U7V9"/>
<sequence length="59" mass="6551">MYLDGSAHEDDDMLLNSNSKMKLGAWGLEPLSRSAQAACHSCLLIIYQEQILLVSSIRL</sequence>
<accession>A0A8R7U7V9</accession>
<protein>
    <submittedName>
        <fullName evidence="1">Uncharacterized protein</fullName>
    </submittedName>
</protein>
<proteinExistence type="predicted"/>
<name>A0A8R7U7V9_TRIUA</name>
<dbReference type="EnsemblPlants" id="TuG1812G0400002416.01.T04">
    <property type="protein sequence ID" value="TuG1812G0400002416.01.T04.cds249593"/>
    <property type="gene ID" value="TuG1812G0400002416.01"/>
</dbReference>
<evidence type="ECO:0000313" key="2">
    <source>
        <dbReference type="Proteomes" id="UP000015106"/>
    </source>
</evidence>
<keyword evidence="2" id="KW-1185">Reference proteome</keyword>
<evidence type="ECO:0000313" key="1">
    <source>
        <dbReference type="EnsemblPlants" id="TuG1812G0400002416.01.T04.cds249593"/>
    </source>
</evidence>